<evidence type="ECO:0000313" key="10">
    <source>
        <dbReference type="Proteomes" id="UP000476820"/>
    </source>
</evidence>
<feature type="transmembrane region" description="Helical" evidence="5">
    <location>
        <begin position="128"/>
        <end position="149"/>
    </location>
</feature>
<dbReference type="EMBL" id="SWVK01000015">
    <property type="protein sequence ID" value="NFN35785.1"/>
    <property type="molecule type" value="Genomic_DNA"/>
</dbReference>
<dbReference type="GO" id="GO:0005886">
    <property type="term" value="C:plasma membrane"/>
    <property type="evidence" value="ECO:0007669"/>
    <property type="project" value="TreeGrafter"/>
</dbReference>
<organism evidence="8 9">
    <name type="scientific">Clostridium botulinum</name>
    <dbReference type="NCBI Taxonomy" id="1491"/>
    <lineage>
        <taxon>Bacteria</taxon>
        <taxon>Bacillati</taxon>
        <taxon>Bacillota</taxon>
        <taxon>Clostridia</taxon>
        <taxon>Eubacteriales</taxon>
        <taxon>Clostridiaceae</taxon>
        <taxon>Clostridium</taxon>
    </lineage>
</organism>
<feature type="transmembrane region" description="Helical" evidence="5">
    <location>
        <begin position="312"/>
        <end position="328"/>
    </location>
</feature>
<evidence type="ECO:0000256" key="1">
    <source>
        <dbReference type="ARBA" id="ARBA00004141"/>
    </source>
</evidence>
<dbReference type="Pfam" id="PF01699">
    <property type="entry name" value="Na_Ca_ex"/>
    <property type="match status" value="2"/>
</dbReference>
<dbReference type="AlphaFoldDB" id="A0A0M1LWP4"/>
<dbReference type="InterPro" id="IPR044880">
    <property type="entry name" value="NCX_ion-bd_dom_sf"/>
</dbReference>
<accession>A0A0M1LWP4</accession>
<keyword evidence="2 5" id="KW-0812">Transmembrane</keyword>
<evidence type="ECO:0000313" key="9">
    <source>
        <dbReference type="Proteomes" id="UP000473681"/>
    </source>
</evidence>
<feature type="transmembrane region" description="Helical" evidence="5">
    <location>
        <begin position="103"/>
        <end position="122"/>
    </location>
</feature>
<dbReference type="Proteomes" id="UP000476820">
    <property type="component" value="Unassembled WGS sequence"/>
</dbReference>
<evidence type="ECO:0000313" key="8">
    <source>
        <dbReference type="EMBL" id="NFN35785.1"/>
    </source>
</evidence>
<feature type="domain" description="Sodium/calcium exchanger membrane region" evidence="6">
    <location>
        <begin position="184"/>
        <end position="327"/>
    </location>
</feature>
<dbReference type="Proteomes" id="UP000473681">
    <property type="component" value="Unassembled WGS sequence"/>
</dbReference>
<dbReference type="EMBL" id="SWOV01000031">
    <property type="protein sequence ID" value="NFF88512.1"/>
    <property type="molecule type" value="Genomic_DNA"/>
</dbReference>
<dbReference type="InterPro" id="IPR004837">
    <property type="entry name" value="NaCa_Exmemb"/>
</dbReference>
<feature type="transmembrane region" description="Helical" evidence="5">
    <location>
        <begin position="283"/>
        <end position="300"/>
    </location>
</feature>
<reference evidence="9 10" key="1">
    <citation type="submission" date="2019-04" db="EMBL/GenBank/DDBJ databases">
        <title>Genome sequencing of Clostridium botulinum Groups I-IV and Clostridium butyricum.</title>
        <authorList>
            <person name="Brunt J."/>
            <person name="Van Vliet A.H.M."/>
            <person name="Stringer S.C."/>
            <person name="Carter A.T."/>
            <person name="Peck M.W."/>
        </authorList>
    </citation>
    <scope>NUCLEOTIDE SEQUENCE [LARGE SCALE GENOMIC DNA]</scope>
    <source>
        <strain evidence="7 10">1605</strain>
        <strain evidence="8 9">CB-K-33E</strain>
    </source>
</reference>
<dbReference type="RefSeq" id="WP_017825420.1">
    <property type="nucleotide sequence ID" value="NZ_JACBBZ010000001.1"/>
</dbReference>
<feature type="transmembrane region" description="Helical" evidence="5">
    <location>
        <begin position="248"/>
        <end position="271"/>
    </location>
</feature>
<comment type="caution">
    <text evidence="8">The sequence shown here is derived from an EMBL/GenBank/DDBJ whole genome shotgun (WGS) entry which is preliminary data.</text>
</comment>
<evidence type="ECO:0000259" key="6">
    <source>
        <dbReference type="Pfam" id="PF01699"/>
    </source>
</evidence>
<dbReference type="Gene3D" id="1.20.1420.30">
    <property type="entry name" value="NCX, central ion-binding region"/>
    <property type="match status" value="1"/>
</dbReference>
<dbReference type="InterPro" id="IPR004481">
    <property type="entry name" value="K/Na/Ca-exchanger"/>
</dbReference>
<sequence>MNYIILLLGFVLLIKGADIFVDGASVIAKKLGIPAVIVGLTIVSLGTSAPELAVSLISSLNGSNEIAIGNVIGSNIFNTLMVLGTTAIVLPLIIKKETVKNDFLVNTSVTILLFLFTFDSLFMSDTNIISRLDGLILILICIFYVVVLIKKAKKMPNEDLNEDTTELKNSLVDNNIEVNILHKVIFMIIGVAGIVVGGNLVVDSATNIAYSLGMSEKLVGLTIVAAGTSLPELVTSIVAALKGENDIALGNVLGSNIFNILLILGLSSLISPIHVSQALMTDFIYLIVINLLLIGLVFFNKAKEKKLTRIEGFLLVGLYLSYMAYIIIRN</sequence>
<feature type="transmembrane region" description="Helical" evidence="5">
    <location>
        <begin position="184"/>
        <end position="202"/>
    </location>
</feature>
<evidence type="ECO:0000256" key="5">
    <source>
        <dbReference type="SAM" id="Phobius"/>
    </source>
</evidence>
<proteinExistence type="predicted"/>
<evidence type="ECO:0000256" key="2">
    <source>
        <dbReference type="ARBA" id="ARBA00022692"/>
    </source>
</evidence>
<protein>
    <submittedName>
        <fullName evidence="8">Calcium/sodium antiporter</fullName>
    </submittedName>
</protein>
<dbReference type="NCBIfam" id="TIGR00367">
    <property type="entry name" value="calcium/sodium antiporter"/>
    <property type="match status" value="1"/>
</dbReference>
<name>A0A0M1LWP4_CLOBO</name>
<comment type="subcellular location">
    <subcellularLocation>
        <location evidence="1">Membrane</location>
        <topology evidence="1">Multi-pass membrane protein</topology>
    </subcellularLocation>
</comment>
<keyword evidence="3 5" id="KW-1133">Transmembrane helix</keyword>
<keyword evidence="4 5" id="KW-0472">Membrane</keyword>
<evidence type="ECO:0000256" key="3">
    <source>
        <dbReference type="ARBA" id="ARBA00022989"/>
    </source>
</evidence>
<dbReference type="GO" id="GO:0005262">
    <property type="term" value="F:calcium channel activity"/>
    <property type="evidence" value="ECO:0007669"/>
    <property type="project" value="TreeGrafter"/>
</dbReference>
<dbReference type="GO" id="GO:0006874">
    <property type="term" value="P:intracellular calcium ion homeostasis"/>
    <property type="evidence" value="ECO:0007669"/>
    <property type="project" value="TreeGrafter"/>
</dbReference>
<dbReference type="PANTHER" id="PTHR10846:SF8">
    <property type="entry name" value="INNER MEMBRANE PROTEIN YRBG"/>
    <property type="match status" value="1"/>
</dbReference>
<evidence type="ECO:0000313" key="7">
    <source>
        <dbReference type="EMBL" id="NFF88512.1"/>
    </source>
</evidence>
<feature type="transmembrane region" description="Helical" evidence="5">
    <location>
        <begin position="218"/>
        <end position="241"/>
    </location>
</feature>
<feature type="domain" description="Sodium/calcium exchanger membrane region" evidence="6">
    <location>
        <begin position="3"/>
        <end position="149"/>
    </location>
</feature>
<feature type="transmembrane region" description="Helical" evidence="5">
    <location>
        <begin position="76"/>
        <end position="94"/>
    </location>
</feature>
<dbReference type="GO" id="GO:0008273">
    <property type="term" value="F:calcium, potassium:sodium antiporter activity"/>
    <property type="evidence" value="ECO:0007669"/>
    <property type="project" value="TreeGrafter"/>
</dbReference>
<dbReference type="PANTHER" id="PTHR10846">
    <property type="entry name" value="SODIUM/POTASSIUM/CALCIUM EXCHANGER"/>
    <property type="match status" value="1"/>
</dbReference>
<gene>
    <name evidence="7" type="ORF">FC774_11605</name>
    <name evidence="8" type="ORF">FDB51_11770</name>
</gene>
<evidence type="ECO:0000256" key="4">
    <source>
        <dbReference type="ARBA" id="ARBA00023136"/>
    </source>
</evidence>
<dbReference type="OrthoDB" id="9794225at2"/>